<dbReference type="RefSeq" id="XP_029341231.1">
    <property type="nucleotide sequence ID" value="XM_029485371.1"/>
</dbReference>
<dbReference type="InterPro" id="IPR013087">
    <property type="entry name" value="Znf_C2H2_type"/>
</dbReference>
<keyword evidence="5" id="KW-0862">Zinc</keyword>
<dbReference type="OrthoDB" id="427030at2759"/>
<dbReference type="InterPro" id="IPR050331">
    <property type="entry name" value="Zinc_finger"/>
</dbReference>
<evidence type="ECO:0000256" key="7">
    <source>
        <dbReference type="ARBA" id="ARBA00023242"/>
    </source>
</evidence>
<dbReference type="SUPFAM" id="SSF57667">
    <property type="entry name" value="beta-beta-alpha zinc fingers"/>
    <property type="match status" value="4"/>
</dbReference>
<dbReference type="SMART" id="SM00355">
    <property type="entry name" value="ZnF_C2H2"/>
    <property type="match status" value="7"/>
</dbReference>
<keyword evidence="11" id="KW-1185">Reference proteome</keyword>
<feature type="domain" description="C2H2-type" evidence="9">
    <location>
        <begin position="251"/>
        <end position="278"/>
    </location>
</feature>
<feature type="domain" description="C2H2-type" evidence="9">
    <location>
        <begin position="279"/>
        <end position="301"/>
    </location>
</feature>
<evidence type="ECO:0000256" key="8">
    <source>
        <dbReference type="PROSITE-ProRule" id="PRU00042"/>
    </source>
</evidence>
<keyword evidence="7" id="KW-0539">Nucleus</keyword>
<dbReference type="PROSITE" id="PS50157">
    <property type="entry name" value="ZINC_FINGER_C2H2_2"/>
    <property type="match status" value="6"/>
</dbReference>
<keyword evidence="3" id="KW-0677">Repeat</keyword>
<dbReference type="GO" id="GO:0003677">
    <property type="term" value="F:DNA binding"/>
    <property type="evidence" value="ECO:0007669"/>
    <property type="project" value="UniProtKB-KW"/>
</dbReference>
<keyword evidence="2" id="KW-0479">Metal-binding</keyword>
<dbReference type="AlphaFoldDB" id="A0A8R2JL99"/>
<evidence type="ECO:0000256" key="1">
    <source>
        <dbReference type="ARBA" id="ARBA00004123"/>
    </source>
</evidence>
<dbReference type="GO" id="GO:0006355">
    <property type="term" value="P:regulation of DNA-templated transcription"/>
    <property type="evidence" value="ECO:0007669"/>
    <property type="project" value="UniProtKB-ARBA"/>
</dbReference>
<organism evidence="10 11">
    <name type="scientific">Acyrthosiphon pisum</name>
    <name type="common">Pea aphid</name>
    <dbReference type="NCBI Taxonomy" id="7029"/>
    <lineage>
        <taxon>Eukaryota</taxon>
        <taxon>Metazoa</taxon>
        <taxon>Ecdysozoa</taxon>
        <taxon>Arthropoda</taxon>
        <taxon>Hexapoda</taxon>
        <taxon>Insecta</taxon>
        <taxon>Pterygota</taxon>
        <taxon>Neoptera</taxon>
        <taxon>Paraneoptera</taxon>
        <taxon>Hemiptera</taxon>
        <taxon>Sternorrhyncha</taxon>
        <taxon>Aphidomorpha</taxon>
        <taxon>Aphidoidea</taxon>
        <taxon>Aphididae</taxon>
        <taxon>Macrosiphini</taxon>
        <taxon>Acyrthosiphon</taxon>
    </lineage>
</organism>
<feature type="domain" description="C2H2-type" evidence="9">
    <location>
        <begin position="223"/>
        <end position="250"/>
    </location>
</feature>
<dbReference type="EnsemblMetazoa" id="XM_029485371.1">
    <property type="protein sequence ID" value="XP_029341231.1"/>
    <property type="gene ID" value="LOC103308263"/>
</dbReference>
<sequence>MAEACFLGPVPRPKSVGESGLIQCYEGGETRLIVSWSLGAFGRKETYALADDLIFFCSSISENEETTIKAEKDLIECFAFEGAVLNESHSSELMQNMESILKEKPLTHNVFYNAFSNLSQVPVDKKFQNGNNHHKCNICDKLYNSKANLTRHVKIHTREESEEPEKKSICAYCNKSYTKSYLKTHTKIHTGQNLHNCDICNKKYCLKSTLTYHKRTHTGVKPYKCDICDSKFSQSSTLTYHKRTHTGVKPFKCDKCDKRFFGQSNLYSHMRTHSCVKIFTCDICDQDFSRKGDLIIHLTTHICVNLYKCDICYHIFKKIKNVKKHVMTFHF</sequence>
<dbReference type="Pfam" id="PF00096">
    <property type="entry name" value="zf-C2H2"/>
    <property type="match status" value="5"/>
</dbReference>
<feature type="domain" description="C2H2-type" evidence="9">
    <location>
        <begin position="307"/>
        <end position="331"/>
    </location>
</feature>
<accession>A0A8R2JL99</accession>
<keyword evidence="6" id="KW-0238">DNA-binding</keyword>
<dbReference type="GO" id="GO:0008270">
    <property type="term" value="F:zinc ion binding"/>
    <property type="evidence" value="ECO:0007669"/>
    <property type="project" value="UniProtKB-KW"/>
</dbReference>
<reference evidence="10" key="2">
    <citation type="submission" date="2022-06" db="UniProtKB">
        <authorList>
            <consortium name="EnsemblMetazoa"/>
        </authorList>
    </citation>
    <scope>IDENTIFICATION</scope>
</reference>
<evidence type="ECO:0000256" key="2">
    <source>
        <dbReference type="ARBA" id="ARBA00022723"/>
    </source>
</evidence>
<dbReference type="Gene3D" id="3.30.160.60">
    <property type="entry name" value="Classic Zinc Finger"/>
    <property type="match status" value="5"/>
</dbReference>
<dbReference type="GeneID" id="103308263"/>
<evidence type="ECO:0000313" key="10">
    <source>
        <dbReference type="EnsemblMetazoa" id="XP_029341231.1"/>
    </source>
</evidence>
<dbReference type="FunFam" id="3.30.160.60:FF:000870">
    <property type="entry name" value="zinc finger protein 197 isoform X1"/>
    <property type="match status" value="1"/>
</dbReference>
<comment type="subcellular location">
    <subcellularLocation>
        <location evidence="1">Nucleus</location>
    </subcellularLocation>
</comment>
<dbReference type="FunFam" id="3.30.160.60:FF:000624">
    <property type="entry name" value="zinc finger protein 697"/>
    <property type="match status" value="1"/>
</dbReference>
<feature type="domain" description="C2H2-type" evidence="9">
    <location>
        <begin position="195"/>
        <end position="222"/>
    </location>
</feature>
<dbReference type="KEGG" id="api:103308263"/>
<feature type="domain" description="C2H2-type" evidence="9">
    <location>
        <begin position="134"/>
        <end position="161"/>
    </location>
</feature>
<dbReference type="GO" id="GO:0005634">
    <property type="term" value="C:nucleus"/>
    <property type="evidence" value="ECO:0007669"/>
    <property type="project" value="UniProtKB-SubCell"/>
</dbReference>
<evidence type="ECO:0000256" key="4">
    <source>
        <dbReference type="ARBA" id="ARBA00022771"/>
    </source>
</evidence>
<evidence type="ECO:0000256" key="3">
    <source>
        <dbReference type="ARBA" id="ARBA00022737"/>
    </source>
</evidence>
<protein>
    <recommendedName>
        <fullName evidence="9">C2H2-type domain-containing protein</fullName>
    </recommendedName>
</protein>
<reference evidence="11" key="1">
    <citation type="submission" date="2010-06" db="EMBL/GenBank/DDBJ databases">
        <authorList>
            <person name="Jiang H."/>
            <person name="Abraham K."/>
            <person name="Ali S."/>
            <person name="Alsbrooks S.L."/>
            <person name="Anim B.N."/>
            <person name="Anosike U.S."/>
            <person name="Attaway T."/>
            <person name="Bandaranaike D.P."/>
            <person name="Battles P.K."/>
            <person name="Bell S.N."/>
            <person name="Bell A.V."/>
            <person name="Beltran B."/>
            <person name="Bickham C."/>
            <person name="Bustamante Y."/>
            <person name="Caleb T."/>
            <person name="Canada A."/>
            <person name="Cardenas V."/>
            <person name="Carter K."/>
            <person name="Chacko J."/>
            <person name="Chandrabose M.N."/>
            <person name="Chavez D."/>
            <person name="Chavez A."/>
            <person name="Chen L."/>
            <person name="Chu H.-S."/>
            <person name="Claassen K.J."/>
            <person name="Cockrell R."/>
            <person name="Collins M."/>
            <person name="Cooper J.A."/>
            <person name="Cree A."/>
            <person name="Curry S.M."/>
            <person name="Da Y."/>
            <person name="Dao M.D."/>
            <person name="Das B."/>
            <person name="Davila M.-L."/>
            <person name="Davy-Carroll L."/>
            <person name="Denson S."/>
            <person name="Dinh H."/>
            <person name="Ebong V.E."/>
            <person name="Edwards J.R."/>
            <person name="Egan A."/>
            <person name="El-Daye J."/>
            <person name="Escobedo L."/>
            <person name="Fernandez S."/>
            <person name="Fernando P.R."/>
            <person name="Flagg N."/>
            <person name="Forbes L.D."/>
            <person name="Fowler R.G."/>
            <person name="Fu Q."/>
            <person name="Gabisi R.A."/>
            <person name="Ganer J."/>
            <person name="Garbino Pronczuk A."/>
            <person name="Garcia R.M."/>
            <person name="Garner T."/>
            <person name="Garrett T.E."/>
            <person name="Gonzalez D.A."/>
            <person name="Hamid H."/>
            <person name="Hawkins E.S."/>
            <person name="Hirani K."/>
            <person name="Hogues M.E."/>
            <person name="Hollins B."/>
            <person name="Hsiao C.-H."/>
            <person name="Jabil R."/>
            <person name="James M.L."/>
            <person name="Jhangiani S.N."/>
            <person name="Johnson B."/>
            <person name="Johnson Q."/>
            <person name="Joshi V."/>
            <person name="Kalu J.B."/>
            <person name="Kam C."/>
            <person name="Kashfia A."/>
            <person name="Keebler J."/>
            <person name="Kisamo H."/>
            <person name="Kovar C.L."/>
            <person name="Lago L.A."/>
            <person name="Lai C.-Y."/>
            <person name="Laidlaw J."/>
            <person name="Lara F."/>
            <person name="Le T.-K."/>
            <person name="Lee S.L."/>
            <person name="Legall F.H."/>
            <person name="Lemon S.J."/>
            <person name="Lewis L.R."/>
            <person name="Li B."/>
            <person name="Liu Y."/>
            <person name="Liu Y.-S."/>
            <person name="Lopez J."/>
            <person name="Lozado R.J."/>
            <person name="Lu J."/>
            <person name="Madu R.C."/>
            <person name="Maheshwari M."/>
            <person name="Maheshwari R."/>
            <person name="Malloy K."/>
            <person name="Martinez E."/>
            <person name="Mathew T."/>
            <person name="Mercado I.C."/>
            <person name="Mercado C."/>
            <person name="Meyer B."/>
            <person name="Montgomery K."/>
            <person name="Morgan M.B."/>
            <person name="Munidasa M."/>
            <person name="Nazareth L.V."/>
            <person name="Nelson J."/>
            <person name="Ng B.M."/>
            <person name="Nguyen N.B."/>
            <person name="Nguyen P.Q."/>
            <person name="Nguyen T."/>
            <person name="Obregon M."/>
            <person name="Okwuonu G.O."/>
            <person name="Onwere C.G."/>
            <person name="Orozco G."/>
            <person name="Parra A."/>
            <person name="Patel S."/>
            <person name="Patil S."/>
            <person name="Perez A."/>
            <person name="Perez Y."/>
            <person name="Pham C."/>
            <person name="Primus E.L."/>
            <person name="Pu L.-L."/>
            <person name="Puazo M."/>
            <person name="Qin X."/>
            <person name="Quiroz J.B."/>
            <person name="Reese J."/>
            <person name="Richards S."/>
            <person name="Rives C.M."/>
            <person name="Robberts R."/>
            <person name="Ruiz S.J."/>
            <person name="Ruiz M.J."/>
            <person name="Santibanez J."/>
            <person name="Schneider B.W."/>
            <person name="Sisson I."/>
            <person name="Smith M."/>
            <person name="Sodergren E."/>
            <person name="Song X.-Z."/>
            <person name="Song B.B."/>
            <person name="Summersgill H."/>
            <person name="Thelus R."/>
            <person name="Thornton R.D."/>
            <person name="Trejos Z.Y."/>
            <person name="Usmani K."/>
            <person name="Vattathil S."/>
            <person name="Villasana D."/>
            <person name="Walker D.L."/>
            <person name="Wang S."/>
            <person name="Wang K."/>
            <person name="White C.S."/>
            <person name="Williams A.C."/>
            <person name="Williamson J."/>
            <person name="Wilson K."/>
            <person name="Woghiren I.O."/>
            <person name="Woodworth J.R."/>
            <person name="Worley K.C."/>
            <person name="Wright R.A."/>
            <person name="Wu W."/>
            <person name="Young L."/>
            <person name="Zhang L."/>
            <person name="Zhang J."/>
            <person name="Zhu Y."/>
            <person name="Muzny D.M."/>
            <person name="Weinstock G."/>
            <person name="Gibbs R.A."/>
        </authorList>
    </citation>
    <scope>NUCLEOTIDE SEQUENCE [LARGE SCALE GENOMIC DNA]</scope>
    <source>
        <strain evidence="11">LSR1</strain>
    </source>
</reference>
<dbReference type="Proteomes" id="UP000007819">
    <property type="component" value="Chromosome X"/>
</dbReference>
<name>A0A8R2JL99_ACYPI</name>
<dbReference type="PROSITE" id="PS00028">
    <property type="entry name" value="ZINC_FINGER_C2H2_1"/>
    <property type="match status" value="6"/>
</dbReference>
<evidence type="ECO:0000313" key="11">
    <source>
        <dbReference type="Proteomes" id="UP000007819"/>
    </source>
</evidence>
<proteinExistence type="predicted"/>
<dbReference type="InterPro" id="IPR036236">
    <property type="entry name" value="Znf_C2H2_sf"/>
</dbReference>
<keyword evidence="4 8" id="KW-0863">Zinc-finger</keyword>
<evidence type="ECO:0000259" key="9">
    <source>
        <dbReference type="PROSITE" id="PS50157"/>
    </source>
</evidence>
<evidence type="ECO:0000256" key="6">
    <source>
        <dbReference type="ARBA" id="ARBA00023125"/>
    </source>
</evidence>
<dbReference type="FunFam" id="3.30.160.60:FF:002343">
    <property type="entry name" value="Zinc finger protein 33A"/>
    <property type="match status" value="1"/>
</dbReference>
<evidence type="ECO:0000256" key="5">
    <source>
        <dbReference type="ARBA" id="ARBA00022833"/>
    </source>
</evidence>
<dbReference type="PANTHER" id="PTHR16515:SF49">
    <property type="entry name" value="GASTRULA ZINC FINGER PROTEIN XLCGF49.1-LIKE-RELATED"/>
    <property type="match status" value="1"/>
</dbReference>
<dbReference type="PANTHER" id="PTHR16515">
    <property type="entry name" value="PR DOMAIN ZINC FINGER PROTEIN"/>
    <property type="match status" value="1"/>
</dbReference>